<organism evidence="1 2">
    <name type="scientific">Campylobacter gracilis RM3268</name>
    <dbReference type="NCBI Taxonomy" id="553220"/>
    <lineage>
        <taxon>Bacteria</taxon>
        <taxon>Pseudomonadati</taxon>
        <taxon>Campylobacterota</taxon>
        <taxon>Epsilonproteobacteria</taxon>
        <taxon>Campylobacterales</taxon>
        <taxon>Campylobacteraceae</taxon>
        <taxon>Campylobacter</taxon>
    </lineage>
</organism>
<gene>
    <name evidence="1" type="ORF">CAMGR0001_2197</name>
</gene>
<protein>
    <submittedName>
        <fullName evidence="1">Uncharacterized protein</fullName>
    </submittedName>
</protein>
<keyword evidence="2" id="KW-1185">Reference proteome</keyword>
<evidence type="ECO:0000313" key="2">
    <source>
        <dbReference type="Proteomes" id="UP000005709"/>
    </source>
</evidence>
<accession>C8PH09</accession>
<reference evidence="1 2" key="1">
    <citation type="submission" date="2009-07" db="EMBL/GenBank/DDBJ databases">
        <authorList>
            <person name="Madupu R."/>
            <person name="Sebastian Y."/>
            <person name="Durkin A.S."/>
            <person name="Torralba M."/>
            <person name="Methe B."/>
            <person name="Sutton G.G."/>
            <person name="Strausberg R.L."/>
            <person name="Nelson K.E."/>
        </authorList>
    </citation>
    <scope>NUCLEOTIDE SEQUENCE [LARGE SCALE GENOMIC DNA]</scope>
    <source>
        <strain evidence="1 2">RM3268</strain>
    </source>
</reference>
<sequence length="44" mass="4739">MALANSASFAVRYPSSAAVLKFSRLTGRLNFNSAKFQSRAYPAA</sequence>
<dbReference type="AlphaFoldDB" id="C8PH09"/>
<name>C8PH09_9BACT</name>
<dbReference type="Proteomes" id="UP000005709">
    <property type="component" value="Unassembled WGS sequence"/>
</dbReference>
<comment type="caution">
    <text evidence="1">The sequence shown here is derived from an EMBL/GenBank/DDBJ whole genome shotgun (WGS) entry which is preliminary data.</text>
</comment>
<dbReference type="EMBL" id="ACYG01000022">
    <property type="protein sequence ID" value="EEV17830.1"/>
    <property type="molecule type" value="Genomic_DNA"/>
</dbReference>
<evidence type="ECO:0000313" key="1">
    <source>
        <dbReference type="EMBL" id="EEV17830.1"/>
    </source>
</evidence>
<proteinExistence type="predicted"/>